<comment type="caution">
    <text evidence="9">The sequence shown here is derived from an EMBL/GenBank/DDBJ whole genome shotgun (WGS) entry which is preliminary data.</text>
</comment>
<evidence type="ECO:0000256" key="3">
    <source>
        <dbReference type="ARBA" id="ARBA00022801"/>
    </source>
</evidence>
<dbReference type="FunFam" id="2.40.10.10:FF:000034">
    <property type="entry name" value="Eupolytin"/>
    <property type="match status" value="1"/>
</dbReference>
<evidence type="ECO:0000256" key="7">
    <source>
        <dbReference type="SAM" id="SignalP"/>
    </source>
</evidence>
<dbReference type="InterPro" id="IPR009003">
    <property type="entry name" value="Peptidase_S1_PA"/>
</dbReference>
<evidence type="ECO:0000256" key="2">
    <source>
        <dbReference type="ARBA" id="ARBA00022670"/>
    </source>
</evidence>
<feature type="signal peptide" evidence="7">
    <location>
        <begin position="1"/>
        <end position="16"/>
    </location>
</feature>
<keyword evidence="7" id="KW-0732">Signal</keyword>
<dbReference type="InterPro" id="IPR033116">
    <property type="entry name" value="TRYPSIN_SER"/>
</dbReference>
<dbReference type="CDD" id="cd00190">
    <property type="entry name" value="Tryp_SPc"/>
    <property type="match status" value="1"/>
</dbReference>
<reference evidence="9 10" key="1">
    <citation type="submission" date="2024-03" db="EMBL/GenBank/DDBJ databases">
        <title>The genome assembly and annotation of the cricket Gryllus longicercus Weissman &amp; Gray.</title>
        <authorList>
            <person name="Szrajer S."/>
            <person name="Gray D."/>
            <person name="Ylla G."/>
        </authorList>
    </citation>
    <scope>NUCLEOTIDE SEQUENCE [LARGE SCALE GENOMIC DNA]</scope>
    <source>
        <strain evidence="9">DAG 2021-001</strain>
        <tissue evidence="9">Whole body minus gut</tissue>
    </source>
</reference>
<dbReference type="PANTHER" id="PTHR24276:SF98">
    <property type="entry name" value="FI18310P1-RELATED"/>
    <property type="match status" value="1"/>
</dbReference>
<feature type="domain" description="Peptidase S1" evidence="8">
    <location>
        <begin position="51"/>
        <end position="278"/>
    </location>
</feature>
<dbReference type="GO" id="GO:0006508">
    <property type="term" value="P:proteolysis"/>
    <property type="evidence" value="ECO:0007669"/>
    <property type="project" value="UniProtKB-KW"/>
</dbReference>
<keyword evidence="5" id="KW-1015">Disulfide bond</keyword>
<name>A0AAN9Z7I0_9ORTH</name>
<dbReference type="SMART" id="SM00020">
    <property type="entry name" value="Tryp_SPc"/>
    <property type="match status" value="1"/>
</dbReference>
<evidence type="ECO:0000256" key="1">
    <source>
        <dbReference type="ARBA" id="ARBA00007664"/>
    </source>
</evidence>
<evidence type="ECO:0000256" key="4">
    <source>
        <dbReference type="ARBA" id="ARBA00022825"/>
    </source>
</evidence>
<dbReference type="PROSITE" id="PS00134">
    <property type="entry name" value="TRYPSIN_HIS"/>
    <property type="match status" value="1"/>
</dbReference>
<keyword evidence="3 6" id="KW-0378">Hydrolase</keyword>
<feature type="chain" id="PRO_5043044481" description="Peptidase S1 domain-containing protein" evidence="7">
    <location>
        <begin position="17"/>
        <end position="281"/>
    </location>
</feature>
<dbReference type="Proteomes" id="UP001378592">
    <property type="component" value="Unassembled WGS sequence"/>
</dbReference>
<proteinExistence type="inferred from homology"/>
<dbReference type="EMBL" id="JAZDUA010000169">
    <property type="protein sequence ID" value="KAK7865649.1"/>
    <property type="molecule type" value="Genomic_DNA"/>
</dbReference>
<evidence type="ECO:0000313" key="10">
    <source>
        <dbReference type="Proteomes" id="UP001378592"/>
    </source>
</evidence>
<evidence type="ECO:0000313" key="9">
    <source>
        <dbReference type="EMBL" id="KAK7865649.1"/>
    </source>
</evidence>
<sequence length="281" mass="29168">MKSLVILALVFAAAQARPEPAESVVSHSDAFPIRMVIDEIEGAPKYPAARVINGVQASRGQFPYQAAVYAGSGFCGGSLISPRWVLTAAHCAWGIFSFTVHLGAQAISDAQEAGRVVVSTRSKNVHSGYTVLLPANDVAVIDLKQDVPLSDLIQPIVLATGSDLFVGAAARVSGWGKTSDASNSISAQLNYADLTVITNAECRKTFGLLNVRSSNICTLGSDGRSSCNGDSGGPLIDLASGRQIGIVSYGSSAGCESGSPNGFARVTSFTDWISEKTGLAL</sequence>
<dbReference type="Pfam" id="PF00089">
    <property type="entry name" value="Trypsin"/>
    <property type="match status" value="1"/>
</dbReference>
<gene>
    <name evidence="9" type="ORF">R5R35_006906</name>
</gene>
<dbReference type="PANTHER" id="PTHR24276">
    <property type="entry name" value="POLYSERASE-RELATED"/>
    <property type="match status" value="1"/>
</dbReference>
<keyword evidence="4 6" id="KW-0720">Serine protease</keyword>
<dbReference type="InterPro" id="IPR001314">
    <property type="entry name" value="Peptidase_S1A"/>
</dbReference>
<dbReference type="InterPro" id="IPR050430">
    <property type="entry name" value="Peptidase_S1"/>
</dbReference>
<evidence type="ECO:0000259" key="8">
    <source>
        <dbReference type="PROSITE" id="PS50240"/>
    </source>
</evidence>
<keyword evidence="2 6" id="KW-0645">Protease</keyword>
<dbReference type="PROSITE" id="PS50240">
    <property type="entry name" value="TRYPSIN_DOM"/>
    <property type="match status" value="1"/>
</dbReference>
<protein>
    <recommendedName>
        <fullName evidence="8">Peptidase S1 domain-containing protein</fullName>
    </recommendedName>
</protein>
<dbReference type="PROSITE" id="PS00135">
    <property type="entry name" value="TRYPSIN_SER"/>
    <property type="match status" value="1"/>
</dbReference>
<dbReference type="InterPro" id="IPR018114">
    <property type="entry name" value="TRYPSIN_HIS"/>
</dbReference>
<dbReference type="InterPro" id="IPR001254">
    <property type="entry name" value="Trypsin_dom"/>
</dbReference>
<dbReference type="SUPFAM" id="SSF50494">
    <property type="entry name" value="Trypsin-like serine proteases"/>
    <property type="match status" value="1"/>
</dbReference>
<organism evidence="9 10">
    <name type="scientific">Gryllus longicercus</name>
    <dbReference type="NCBI Taxonomy" id="2509291"/>
    <lineage>
        <taxon>Eukaryota</taxon>
        <taxon>Metazoa</taxon>
        <taxon>Ecdysozoa</taxon>
        <taxon>Arthropoda</taxon>
        <taxon>Hexapoda</taxon>
        <taxon>Insecta</taxon>
        <taxon>Pterygota</taxon>
        <taxon>Neoptera</taxon>
        <taxon>Polyneoptera</taxon>
        <taxon>Orthoptera</taxon>
        <taxon>Ensifera</taxon>
        <taxon>Gryllidea</taxon>
        <taxon>Grylloidea</taxon>
        <taxon>Gryllidae</taxon>
        <taxon>Gryllinae</taxon>
        <taxon>Gryllus</taxon>
    </lineage>
</organism>
<comment type="similarity">
    <text evidence="1">Belongs to the peptidase S1 family.</text>
</comment>
<dbReference type="PRINTS" id="PR00722">
    <property type="entry name" value="CHYMOTRYPSIN"/>
</dbReference>
<dbReference type="GO" id="GO:0004252">
    <property type="term" value="F:serine-type endopeptidase activity"/>
    <property type="evidence" value="ECO:0007669"/>
    <property type="project" value="InterPro"/>
</dbReference>
<accession>A0AAN9Z7I0</accession>
<evidence type="ECO:0000256" key="5">
    <source>
        <dbReference type="ARBA" id="ARBA00023157"/>
    </source>
</evidence>
<evidence type="ECO:0000256" key="6">
    <source>
        <dbReference type="RuleBase" id="RU363034"/>
    </source>
</evidence>
<keyword evidence="10" id="KW-1185">Reference proteome</keyword>
<dbReference type="AlphaFoldDB" id="A0AAN9Z7I0"/>
<dbReference type="Gene3D" id="2.40.10.10">
    <property type="entry name" value="Trypsin-like serine proteases"/>
    <property type="match status" value="2"/>
</dbReference>
<dbReference type="InterPro" id="IPR043504">
    <property type="entry name" value="Peptidase_S1_PA_chymotrypsin"/>
</dbReference>